<comment type="caution">
    <text evidence="4">The sequence shown here is derived from an EMBL/GenBank/DDBJ whole genome shotgun (WGS) entry which is preliminary data.</text>
</comment>
<dbReference type="EMBL" id="JAPWTK010000051">
    <property type="protein sequence ID" value="KAJ8954014.1"/>
    <property type="molecule type" value="Genomic_DNA"/>
</dbReference>
<name>A0AAV8YT12_9CUCU</name>
<protein>
    <recommendedName>
        <fullName evidence="6">SPIN90/Ldb17 leucine-rich domain-containing protein</fullName>
    </recommendedName>
</protein>
<dbReference type="InterPro" id="IPR052464">
    <property type="entry name" value="Synovial_Prolif_Regulator"/>
</dbReference>
<dbReference type="PANTHER" id="PTHR23424:SF23">
    <property type="entry name" value="PROTEIN SAAL1"/>
    <property type="match status" value="1"/>
</dbReference>
<reference evidence="4" key="1">
    <citation type="journal article" date="2023" name="Insect Mol. Biol.">
        <title>Genome sequencing provides insights into the evolution of gene families encoding plant cell wall-degrading enzymes in longhorned beetles.</title>
        <authorList>
            <person name="Shin N.R."/>
            <person name="Okamura Y."/>
            <person name="Kirsch R."/>
            <person name="Pauchet Y."/>
        </authorList>
    </citation>
    <scope>NUCLEOTIDE SEQUENCE</scope>
    <source>
        <strain evidence="4">AMC_N1</strain>
    </source>
</reference>
<dbReference type="Proteomes" id="UP001162162">
    <property type="component" value="Unassembled WGS sequence"/>
</dbReference>
<comment type="subcellular location">
    <subcellularLocation>
        <location evidence="1">Nucleus</location>
    </subcellularLocation>
</comment>
<dbReference type="AlphaFoldDB" id="A0AAV8YT12"/>
<evidence type="ECO:0000256" key="3">
    <source>
        <dbReference type="ARBA" id="ARBA00038401"/>
    </source>
</evidence>
<evidence type="ECO:0008006" key="6">
    <source>
        <dbReference type="Google" id="ProtNLM"/>
    </source>
</evidence>
<proteinExistence type="inferred from homology"/>
<evidence type="ECO:0000313" key="4">
    <source>
        <dbReference type="EMBL" id="KAJ8954014.1"/>
    </source>
</evidence>
<sequence>MEINHCEENRLKDSEITRSNNISAADLDEETNNRLRGDAIGDTLYSQSFVLKTLLQFSHLQWGEEVEEDLCFLWDMTVEKDVCKYLFELSFPSLTCAAVTKYSENRFTEIIIGILANILCAECDKHITEEEIKIILNELDTDDPLILIQIMRFINATAHMSKDLPFISETVIDKIKFILCNSTNSDLLLKTLEVVAKLTTDFKLNRGLVNIGLIEASLIAYQLLMADNESEVFEMDTRSKQLTCRYFLEVVSNVCVYFDQSDDKSDLLQFKRHSNVFVDEVFKIVDYFSYEENLLPITDDIIFYMSVFRFVSELLDVAYRSDLFLSLTKILYVILDIEEEIVEMLEPVVELECFLLFRGNPRVVCNDLKKLPREHVKNILKAVSENKNKYDFMLDVEYLLEMYK</sequence>
<dbReference type="GO" id="GO:0005654">
    <property type="term" value="C:nucleoplasm"/>
    <property type="evidence" value="ECO:0007669"/>
    <property type="project" value="TreeGrafter"/>
</dbReference>
<evidence type="ECO:0000256" key="2">
    <source>
        <dbReference type="ARBA" id="ARBA00023242"/>
    </source>
</evidence>
<evidence type="ECO:0000313" key="5">
    <source>
        <dbReference type="Proteomes" id="UP001162162"/>
    </source>
</evidence>
<keyword evidence="5" id="KW-1185">Reference proteome</keyword>
<comment type="similarity">
    <text evidence="3">Belongs to the SAAL1 family.</text>
</comment>
<gene>
    <name evidence="4" type="ORF">NQ318_004307</name>
</gene>
<evidence type="ECO:0000256" key="1">
    <source>
        <dbReference type="ARBA" id="ARBA00004123"/>
    </source>
</evidence>
<organism evidence="4 5">
    <name type="scientific">Aromia moschata</name>
    <dbReference type="NCBI Taxonomy" id="1265417"/>
    <lineage>
        <taxon>Eukaryota</taxon>
        <taxon>Metazoa</taxon>
        <taxon>Ecdysozoa</taxon>
        <taxon>Arthropoda</taxon>
        <taxon>Hexapoda</taxon>
        <taxon>Insecta</taxon>
        <taxon>Pterygota</taxon>
        <taxon>Neoptera</taxon>
        <taxon>Endopterygota</taxon>
        <taxon>Coleoptera</taxon>
        <taxon>Polyphaga</taxon>
        <taxon>Cucujiformia</taxon>
        <taxon>Chrysomeloidea</taxon>
        <taxon>Cerambycidae</taxon>
        <taxon>Cerambycinae</taxon>
        <taxon>Callichromatini</taxon>
        <taxon>Aromia</taxon>
    </lineage>
</organism>
<accession>A0AAV8YT12</accession>
<dbReference type="PANTHER" id="PTHR23424">
    <property type="entry name" value="SERUM AMYLOID A"/>
    <property type="match status" value="1"/>
</dbReference>
<keyword evidence="2" id="KW-0539">Nucleus</keyword>